<dbReference type="PRINTS" id="PR00301">
    <property type="entry name" value="HEATSHOCK70"/>
</dbReference>
<reference evidence="7" key="3">
    <citation type="submission" date="2025-09" db="UniProtKB">
        <authorList>
            <consortium name="Ensembl"/>
        </authorList>
    </citation>
    <scope>IDENTIFICATION</scope>
</reference>
<evidence type="ECO:0000256" key="4">
    <source>
        <dbReference type="ARBA" id="ARBA00023016"/>
    </source>
</evidence>
<dbReference type="SUPFAM" id="SSF100920">
    <property type="entry name" value="Heat shock protein 70kD (HSP70), peptide-binding domain"/>
    <property type="match status" value="1"/>
</dbReference>
<evidence type="ECO:0000256" key="5">
    <source>
        <dbReference type="RuleBase" id="RU003322"/>
    </source>
</evidence>
<dbReference type="PROSITE" id="PS00329">
    <property type="entry name" value="HSP70_2"/>
    <property type="match status" value="1"/>
</dbReference>
<dbReference type="SUPFAM" id="SSF53067">
    <property type="entry name" value="Actin-like ATPase domain"/>
    <property type="match status" value="2"/>
</dbReference>
<dbReference type="PANTHER" id="PTHR19375">
    <property type="entry name" value="HEAT SHOCK PROTEIN 70KDA"/>
    <property type="match status" value="1"/>
</dbReference>
<dbReference type="PROSITE" id="PS00297">
    <property type="entry name" value="HSP70_1"/>
    <property type="match status" value="1"/>
</dbReference>
<dbReference type="InterPro" id="IPR013126">
    <property type="entry name" value="Hsp_70_fam"/>
</dbReference>
<dbReference type="GO" id="GO:0005524">
    <property type="term" value="F:ATP binding"/>
    <property type="evidence" value="ECO:0007669"/>
    <property type="project" value="UniProtKB-KW"/>
</dbReference>
<evidence type="ECO:0000313" key="7">
    <source>
        <dbReference type="Ensembl" id="ENSGWIP00000038916.1"/>
    </source>
</evidence>
<dbReference type="Ensembl" id="ENSGWIT00000042339.1">
    <property type="protein sequence ID" value="ENSGWIP00000038916.1"/>
    <property type="gene ID" value="ENSGWIG00000019409.1"/>
</dbReference>
<feature type="region of interest" description="Disordered" evidence="6">
    <location>
        <begin position="615"/>
        <end position="652"/>
    </location>
</feature>
<dbReference type="Gene3D" id="3.90.640.10">
    <property type="entry name" value="Actin, Chain A, domain 4"/>
    <property type="match status" value="1"/>
</dbReference>
<feature type="compositionally biased region" description="Gly residues" evidence="6">
    <location>
        <begin position="615"/>
        <end position="643"/>
    </location>
</feature>
<dbReference type="InterPro" id="IPR029048">
    <property type="entry name" value="HSP70_C_sf"/>
</dbReference>
<dbReference type="Pfam" id="PF00012">
    <property type="entry name" value="HSP70"/>
    <property type="match status" value="1"/>
</dbReference>
<dbReference type="InterPro" id="IPR029047">
    <property type="entry name" value="HSP70_peptide-bd_sf"/>
</dbReference>
<dbReference type="Gene3D" id="3.30.30.30">
    <property type="match status" value="1"/>
</dbReference>
<evidence type="ECO:0000256" key="2">
    <source>
        <dbReference type="ARBA" id="ARBA00022741"/>
    </source>
</evidence>
<reference evidence="7" key="2">
    <citation type="submission" date="2025-08" db="UniProtKB">
        <authorList>
            <consortium name="Ensembl"/>
        </authorList>
    </citation>
    <scope>IDENTIFICATION</scope>
</reference>
<accession>A0A8C5N9J4</accession>
<dbReference type="InterPro" id="IPR043129">
    <property type="entry name" value="ATPase_NBD"/>
</dbReference>
<comment type="similarity">
    <text evidence="1 5">Belongs to the heat shock protein 70 family.</text>
</comment>
<keyword evidence="3 5" id="KW-0067">ATP-binding</keyword>
<name>A0A8C5N9J4_GOUWI</name>
<dbReference type="NCBIfam" id="NF001413">
    <property type="entry name" value="PRK00290.1"/>
    <property type="match status" value="1"/>
</dbReference>
<evidence type="ECO:0000256" key="3">
    <source>
        <dbReference type="ARBA" id="ARBA00022840"/>
    </source>
</evidence>
<evidence type="ECO:0000256" key="1">
    <source>
        <dbReference type="ARBA" id="ARBA00007381"/>
    </source>
</evidence>
<organism evidence="7 8">
    <name type="scientific">Gouania willdenowi</name>
    <name type="common">Blunt-snouted clingfish</name>
    <name type="synonym">Lepadogaster willdenowi</name>
    <dbReference type="NCBI Taxonomy" id="441366"/>
    <lineage>
        <taxon>Eukaryota</taxon>
        <taxon>Metazoa</taxon>
        <taxon>Chordata</taxon>
        <taxon>Craniata</taxon>
        <taxon>Vertebrata</taxon>
        <taxon>Euteleostomi</taxon>
        <taxon>Actinopterygii</taxon>
        <taxon>Neopterygii</taxon>
        <taxon>Teleostei</taxon>
        <taxon>Neoteleostei</taxon>
        <taxon>Acanthomorphata</taxon>
        <taxon>Ovalentaria</taxon>
        <taxon>Blenniimorphae</taxon>
        <taxon>Blenniiformes</taxon>
        <taxon>Gobiesocoidei</taxon>
        <taxon>Gobiesocidae</taxon>
        <taxon>Gobiesocinae</taxon>
        <taxon>Gouania</taxon>
    </lineage>
</organism>
<dbReference type="Gene3D" id="2.60.34.10">
    <property type="entry name" value="Substrate Binding Domain Of DNAk, Chain A, domain 1"/>
    <property type="match status" value="1"/>
</dbReference>
<dbReference type="FunFam" id="3.30.30.30:FF:000001">
    <property type="entry name" value="heat shock 70 kDa protein-like"/>
    <property type="match status" value="1"/>
</dbReference>
<keyword evidence="4" id="KW-0346">Stress response</keyword>
<dbReference type="AlphaFoldDB" id="A0A8C5N9J4"/>
<dbReference type="FunFam" id="3.30.420.40:FF:000026">
    <property type="entry name" value="Heat shock protein 70"/>
    <property type="match status" value="1"/>
</dbReference>
<reference evidence="7" key="1">
    <citation type="submission" date="2020-06" db="EMBL/GenBank/DDBJ databases">
        <authorList>
            <consortium name="Wellcome Sanger Institute Data Sharing"/>
        </authorList>
    </citation>
    <scope>NUCLEOTIDE SEQUENCE [LARGE SCALE GENOMIC DNA]</scope>
</reference>
<dbReference type="FunFam" id="3.30.420.40:FF:000172">
    <property type="entry name" value="Heat shock 70 kDa protein"/>
    <property type="match status" value="2"/>
</dbReference>
<sequence>LSSAVGIDLGTTYSCVAIFQHGKVEIIANDQGNRTTPSYVAFTDTERLIGDAAKNQVAMNPNNTVFDAKRLIGRRFEDEIVQSDMKLWPFKVISDSGRPKVKVDYKGETKTFYPEEISSMVLLKMKEISESYLGKTVSTAVVTVPAYFNDSQRQATKDAGVIAGLNVLRIINEPTAAAIAYGLDKKVGSEKNVLIFDLGGGTFDVSILTIEDGIFEVKSTAGDTHLGGEDFDNRMVSHFISEFKRKHKKDISENKRAVRRLRTACERAKRTLSSSTQASIEIDSLYEGIDFYTSITRARFEDLNGDLFKATLDPVEKALRDAKFDKGQIHEIVLVGGSTRIPKIQKSLQDLFNGKELNKSINPDEAVAYGAAVQAAILSGDKSDNVQDLLLLDVTPLSLGIETAGGVMTPLIKRNTTIPTKHTQTFTTYSDNQPGVLIQVFEGERAMTKDNNILGKFELCGIPPAPRGVPQIDVTFDIDANGILNVTAADKSTGKENKIRITNDKGRLSKDDIDRMVAEAEEYKAEDEKQREKVSAKNALESYAFNMKTAVEDDQIKDKISDDDKKNILSKCTEVISWLDKNQSAEKDEIEYQQKELEKVCNPIMTKLYQGAGGMPGGMPGEMPGGMPGGFPGAGGAPGGGASSGPTIEEVD</sequence>
<keyword evidence="8" id="KW-1185">Reference proteome</keyword>
<evidence type="ECO:0000256" key="6">
    <source>
        <dbReference type="SAM" id="MobiDB-lite"/>
    </source>
</evidence>
<dbReference type="Gene3D" id="1.20.1270.10">
    <property type="match status" value="1"/>
</dbReference>
<proteinExistence type="inferred from homology"/>
<dbReference type="FunFam" id="1.20.1270.10:FF:000003">
    <property type="entry name" value="heat shock cognate 71 kDa protein-like"/>
    <property type="match status" value="1"/>
</dbReference>
<dbReference type="FunFam" id="3.30.420.40:FF:000028">
    <property type="entry name" value="heat shock 70 kDa protein-like"/>
    <property type="match status" value="1"/>
</dbReference>
<dbReference type="CDD" id="cd10233">
    <property type="entry name" value="ASKHA_NBD_HSP70_HSPA1"/>
    <property type="match status" value="1"/>
</dbReference>
<dbReference type="Gene3D" id="3.30.420.40">
    <property type="match status" value="2"/>
</dbReference>
<dbReference type="GO" id="GO:0140662">
    <property type="term" value="F:ATP-dependent protein folding chaperone"/>
    <property type="evidence" value="ECO:0007669"/>
    <property type="project" value="InterPro"/>
</dbReference>
<gene>
    <name evidence="7" type="primary">hspa8b</name>
</gene>
<dbReference type="Proteomes" id="UP000694680">
    <property type="component" value="Chromosome 13"/>
</dbReference>
<dbReference type="SUPFAM" id="SSF100934">
    <property type="entry name" value="Heat shock protein 70kD (HSP70), C-terminal subdomain"/>
    <property type="match status" value="1"/>
</dbReference>
<dbReference type="InterPro" id="IPR018181">
    <property type="entry name" value="Heat_shock_70_CS"/>
</dbReference>
<dbReference type="PROSITE" id="PS01036">
    <property type="entry name" value="HSP70_3"/>
    <property type="match status" value="1"/>
</dbReference>
<dbReference type="FunFam" id="3.90.640.10:FF:000134">
    <property type="entry name" value="Heat shock cognate 71 kDa protein"/>
    <property type="match status" value="1"/>
</dbReference>
<keyword evidence="2 5" id="KW-0547">Nucleotide-binding</keyword>
<dbReference type="FunFam" id="2.60.34.10:FF:000002">
    <property type="entry name" value="Heat shock 70 kDa"/>
    <property type="match status" value="1"/>
</dbReference>
<protein>
    <submittedName>
        <fullName evidence="7">Heat shock cognate 71 kDa protein-like</fullName>
    </submittedName>
</protein>
<evidence type="ECO:0000313" key="8">
    <source>
        <dbReference type="Proteomes" id="UP000694680"/>
    </source>
</evidence>